<accession>A0A8T1W5L3</accession>
<feature type="compositionally biased region" description="Basic residues" evidence="1">
    <location>
        <begin position="171"/>
        <end position="186"/>
    </location>
</feature>
<dbReference type="SMART" id="SM00456">
    <property type="entry name" value="WW"/>
    <property type="match status" value="1"/>
</dbReference>
<reference evidence="3" key="1">
    <citation type="submission" date="2021-02" db="EMBL/GenBank/DDBJ databases">
        <authorList>
            <person name="Palmer J.M."/>
        </authorList>
    </citation>
    <scope>NUCLEOTIDE SEQUENCE</scope>
    <source>
        <strain evidence="3">SCRP734</strain>
    </source>
</reference>
<dbReference type="CDD" id="cd00201">
    <property type="entry name" value="WW"/>
    <property type="match status" value="1"/>
</dbReference>
<dbReference type="AlphaFoldDB" id="A0A8T1W5L3"/>
<evidence type="ECO:0000259" key="2">
    <source>
        <dbReference type="PROSITE" id="PS50020"/>
    </source>
</evidence>
<dbReference type="EMBL" id="JAGDFM010000053">
    <property type="protein sequence ID" value="KAG7388847.1"/>
    <property type="molecule type" value="Genomic_DNA"/>
</dbReference>
<dbReference type="Proteomes" id="UP000694044">
    <property type="component" value="Unassembled WGS sequence"/>
</dbReference>
<sequence>MAARGVNGAASGTLNERFIKCAGCRVNVPKEDMLALGQCTVCGRAYEAVVAADGRGIEVATVAFEGDGAAATEKKATRKRWAVLASKRGRTYYHNTETGEDRWDRPADLDADAAEDAFVPFKNDAVKKAVLREQMKLEATKMGVPMEVVAATQQQLQHEAEADDPFAKMVGKPKRKSPPVHAKRKVAVPPPAQVEEDEAEDEDEEEAAPQQQTQEAVKADGSCLVM</sequence>
<proteinExistence type="predicted"/>
<gene>
    <name evidence="3" type="primary">BECN1_2</name>
    <name evidence="3" type="ORF">PHYPSEUDO_011681</name>
</gene>
<keyword evidence="4" id="KW-1185">Reference proteome</keyword>
<feature type="compositionally biased region" description="Acidic residues" evidence="1">
    <location>
        <begin position="194"/>
        <end position="207"/>
    </location>
</feature>
<dbReference type="FunFam" id="2.20.70.10:FF:000236">
    <property type="entry name" value="Uncharacterized protein"/>
    <property type="match status" value="1"/>
</dbReference>
<comment type="caution">
    <text evidence="3">The sequence shown here is derived from an EMBL/GenBank/DDBJ whole genome shotgun (WGS) entry which is preliminary data.</text>
</comment>
<organism evidence="3 4">
    <name type="scientific">Phytophthora pseudosyringae</name>
    <dbReference type="NCBI Taxonomy" id="221518"/>
    <lineage>
        <taxon>Eukaryota</taxon>
        <taxon>Sar</taxon>
        <taxon>Stramenopiles</taxon>
        <taxon>Oomycota</taxon>
        <taxon>Peronosporomycetes</taxon>
        <taxon>Peronosporales</taxon>
        <taxon>Peronosporaceae</taxon>
        <taxon>Phytophthora</taxon>
    </lineage>
</organism>
<feature type="region of interest" description="Disordered" evidence="1">
    <location>
        <begin position="169"/>
        <end position="226"/>
    </location>
</feature>
<name>A0A8T1W5L3_9STRA</name>
<protein>
    <submittedName>
        <fullName evidence="3">Beclin-1</fullName>
    </submittedName>
</protein>
<dbReference type="InterPro" id="IPR001202">
    <property type="entry name" value="WW_dom"/>
</dbReference>
<evidence type="ECO:0000256" key="1">
    <source>
        <dbReference type="SAM" id="MobiDB-lite"/>
    </source>
</evidence>
<dbReference type="OrthoDB" id="187617at2759"/>
<feature type="domain" description="WW" evidence="2">
    <location>
        <begin position="81"/>
        <end position="108"/>
    </location>
</feature>
<dbReference type="PROSITE" id="PS50020">
    <property type="entry name" value="WW_DOMAIN_2"/>
    <property type="match status" value="1"/>
</dbReference>
<evidence type="ECO:0000313" key="4">
    <source>
        <dbReference type="Proteomes" id="UP000694044"/>
    </source>
</evidence>
<dbReference type="Pfam" id="PF00397">
    <property type="entry name" value="WW"/>
    <property type="match status" value="1"/>
</dbReference>
<evidence type="ECO:0000313" key="3">
    <source>
        <dbReference type="EMBL" id="KAG7388847.1"/>
    </source>
</evidence>